<dbReference type="CDD" id="cd14948">
    <property type="entry name" value="BACON"/>
    <property type="match status" value="1"/>
</dbReference>
<dbReference type="Proteomes" id="UP000284379">
    <property type="component" value="Unassembled WGS sequence"/>
</dbReference>
<protein>
    <submittedName>
        <fullName evidence="1">Uncharacterized protein</fullName>
    </submittedName>
</protein>
<dbReference type="Gene3D" id="2.60.40.10">
    <property type="entry name" value="Immunoglobulins"/>
    <property type="match status" value="1"/>
</dbReference>
<dbReference type="InterPro" id="IPR024361">
    <property type="entry name" value="BACON"/>
</dbReference>
<evidence type="ECO:0000313" key="1">
    <source>
        <dbReference type="EMBL" id="RHB33429.1"/>
    </source>
</evidence>
<organism evidence="1 2">
    <name type="scientific">Bacteroides nordii</name>
    <dbReference type="NCBI Taxonomy" id="291645"/>
    <lineage>
        <taxon>Bacteria</taxon>
        <taxon>Pseudomonadati</taxon>
        <taxon>Bacteroidota</taxon>
        <taxon>Bacteroidia</taxon>
        <taxon>Bacteroidales</taxon>
        <taxon>Bacteroidaceae</taxon>
        <taxon>Bacteroides</taxon>
    </lineage>
</organism>
<gene>
    <name evidence="1" type="ORF">DW888_15725</name>
</gene>
<comment type="caution">
    <text evidence="1">The sequence shown here is derived from an EMBL/GenBank/DDBJ whole genome shotgun (WGS) entry which is preliminary data.</text>
</comment>
<dbReference type="InterPro" id="IPR013783">
    <property type="entry name" value="Ig-like_fold"/>
</dbReference>
<proteinExistence type="predicted"/>
<reference evidence="1 2" key="1">
    <citation type="submission" date="2018-08" db="EMBL/GenBank/DDBJ databases">
        <title>A genome reference for cultivated species of the human gut microbiota.</title>
        <authorList>
            <person name="Zou Y."/>
            <person name="Xue W."/>
            <person name="Luo G."/>
        </authorList>
    </citation>
    <scope>NUCLEOTIDE SEQUENCE [LARGE SCALE GENOMIC DNA]</scope>
    <source>
        <strain evidence="1 2">AM40-30BH</strain>
    </source>
</reference>
<evidence type="ECO:0000313" key="2">
    <source>
        <dbReference type="Proteomes" id="UP000284379"/>
    </source>
</evidence>
<dbReference type="EMBL" id="QSGO01000015">
    <property type="protein sequence ID" value="RHB33429.1"/>
    <property type="molecule type" value="Genomic_DNA"/>
</dbReference>
<name>A0A413VIN0_9BACE</name>
<dbReference type="AlphaFoldDB" id="A0A413VIN0"/>
<sequence length="342" mass="37920">MKKYFYLCLFMLCILNIGCNDNEEENSSPTFKVISASTSLPAIGGTGEIELSVVGDYVVTSTEEWCAPVLSGNKVLLTISANEDITGRNALIEICMGTESTVVPVTQLGAIFSTNFPAFYNFSTTGERKAYYLKSNLPYEIKYDSKWLSHKVEGDSVIFTSIPYEEGTLTEKIIPVTIRCGKTQQTYSFCQTIYKDFQGKYDISYIDKTNKTVSHTAQLLKYQPDKYVMIDGPMSGAQFVVDYDNGKLIIVAGQYLGTSTPLFVYNCVLADNDNITWDKSSQYMAIPEIRDGKVRLSFKDNGTFPGNKVIGLYFAGFSTKEPSSGSYAGGLDRAIDIVMIKQ</sequence>
<accession>A0A413VIN0</accession>
<dbReference type="RefSeq" id="WP_122201940.1">
    <property type="nucleotide sequence ID" value="NZ_CABJFV010000015.1"/>
</dbReference>